<dbReference type="NCBIfam" id="NF009789">
    <property type="entry name" value="PRK13281.1"/>
    <property type="match status" value="1"/>
</dbReference>
<dbReference type="Proteomes" id="UP001057998">
    <property type="component" value="Chromosome 2"/>
</dbReference>
<feature type="active site" evidence="3">
    <location>
        <position position="174"/>
    </location>
</feature>
<dbReference type="GO" id="GO:0009015">
    <property type="term" value="F:N-succinylarginine dihydrolase activity"/>
    <property type="evidence" value="ECO:0007669"/>
    <property type="project" value="UniProtKB-EC"/>
</dbReference>
<evidence type="ECO:0000256" key="3">
    <source>
        <dbReference type="HAMAP-Rule" id="MF_01172"/>
    </source>
</evidence>
<comment type="function">
    <text evidence="3">Catalyzes the hydrolysis of N(2)-succinylarginine into N(2)-succinylornithine, ammonia and CO(2).</text>
</comment>
<keyword evidence="6" id="KW-1185">Reference proteome</keyword>
<proteinExistence type="inferred from homology"/>
<organism evidence="5 6">
    <name type="scientific">Photobacterium atrarenae</name>
    <dbReference type="NCBI Taxonomy" id="865757"/>
    <lineage>
        <taxon>Bacteria</taxon>
        <taxon>Pseudomonadati</taxon>
        <taxon>Pseudomonadota</taxon>
        <taxon>Gammaproteobacteria</taxon>
        <taxon>Vibrionales</taxon>
        <taxon>Vibrionaceae</taxon>
        <taxon>Photobacterium</taxon>
    </lineage>
</organism>
<dbReference type="EC" id="3.5.3.23" evidence="3 4"/>
<feature type="binding site" evidence="3">
    <location>
        <begin position="19"/>
        <end position="28"/>
    </location>
    <ligand>
        <name>substrate</name>
    </ligand>
</feature>
<protein>
    <recommendedName>
        <fullName evidence="3 4">N-succinylarginine dihydrolase</fullName>
        <ecNumber evidence="3 4">3.5.3.23</ecNumber>
    </recommendedName>
</protein>
<feature type="binding site" evidence="3">
    <location>
        <position position="362"/>
    </location>
    <ligand>
        <name>substrate</name>
    </ligand>
</feature>
<evidence type="ECO:0000256" key="4">
    <source>
        <dbReference type="NCBIfam" id="TIGR03241"/>
    </source>
</evidence>
<evidence type="ECO:0000313" key="6">
    <source>
        <dbReference type="Proteomes" id="UP001057998"/>
    </source>
</evidence>
<dbReference type="Pfam" id="PF04996">
    <property type="entry name" value="AstB"/>
    <property type="match status" value="1"/>
</dbReference>
<dbReference type="SUPFAM" id="SSF55909">
    <property type="entry name" value="Pentein"/>
    <property type="match status" value="1"/>
</dbReference>
<evidence type="ECO:0000256" key="1">
    <source>
        <dbReference type="ARBA" id="ARBA00022503"/>
    </source>
</evidence>
<dbReference type="HAMAP" id="MF_01172">
    <property type="entry name" value="AstB"/>
    <property type="match status" value="1"/>
</dbReference>
<comment type="similarity">
    <text evidence="3">Belongs to the succinylarginine dihydrolase family.</text>
</comment>
<name>A0ABY5GMG2_9GAMM</name>
<dbReference type="NCBIfam" id="TIGR03241">
    <property type="entry name" value="arg_catab_astB"/>
    <property type="match status" value="1"/>
</dbReference>
<dbReference type="PANTHER" id="PTHR30420">
    <property type="entry name" value="N-SUCCINYLARGININE DIHYDROLASE"/>
    <property type="match status" value="1"/>
</dbReference>
<gene>
    <name evidence="3 5" type="primary">astB</name>
    <name evidence="5" type="ORF">NNL38_22290</name>
</gene>
<feature type="binding site" evidence="3">
    <location>
        <position position="214"/>
    </location>
    <ligand>
        <name>substrate</name>
    </ligand>
</feature>
<keyword evidence="1 3" id="KW-0056">Arginine metabolism</keyword>
<sequence length="445" mass="48949">MKALEANFDGLVGPTHNYSGLSYGNVASAKNQAAPSNPKEAAKQGLSKMKALADMGMVQGVLAPQERPDVQTLRRLGFTGSDQTVIEQAAKQAPKVLAACCSASSMWTANAATVSPSADTADGKVHFTPANLTNKFHRSIEHDVTGRILKATFASPEHFAHHPALPTVEHFGDEGAANHTRFCHQYDEQGVEFFVFGRYAFDSRHPAPKKFPARHTFEACEAVARLHQLDPNKVVIAQQNPDVIDQGVFHNDVIAVGNRDILFCHEQAFLDQQGVYSQLTEKMGGQFNVIEVPTNAVSVEDAVHSYLFNSQLVSLPSGETMLVLPEECRNNLNVWAYVEQLLAEKRGIDKVQVFDLKQSMANGGGPACLRLRVVLNEQERQAVNPSTLMNDALFGRLNQWVDRHYRDSLVEADLADPQLVMESRTALDELTQILSLGSVYPFQRA</sequence>
<feature type="active site" description="Nucleophile" evidence="3">
    <location>
        <position position="368"/>
    </location>
</feature>
<feature type="binding site" evidence="3">
    <location>
        <begin position="137"/>
        <end position="138"/>
    </location>
    <ligand>
        <name>substrate</name>
    </ligand>
</feature>
<dbReference type="InterPro" id="IPR037031">
    <property type="entry name" value="AstB_sf"/>
</dbReference>
<keyword evidence="2 3" id="KW-0378">Hydrolase</keyword>
<dbReference type="Gene3D" id="3.75.10.20">
    <property type="entry name" value="Succinylarginine dihydrolase"/>
    <property type="match status" value="1"/>
</dbReference>
<dbReference type="EMBL" id="CP101509">
    <property type="protein sequence ID" value="UTV29742.1"/>
    <property type="molecule type" value="Genomic_DNA"/>
</dbReference>
<feature type="binding site" evidence="3">
    <location>
        <position position="252"/>
    </location>
    <ligand>
        <name>substrate</name>
    </ligand>
</feature>
<reference evidence="5" key="1">
    <citation type="submission" date="2022-07" db="EMBL/GenBank/DDBJ databases">
        <title>Genome sequencing of Photobacterium atrarenae GJH2-4.</title>
        <authorList>
            <person name="Park S.-J."/>
        </authorList>
    </citation>
    <scope>NUCLEOTIDE SEQUENCE</scope>
    <source>
        <strain evidence="5">GJH2-4</strain>
    </source>
</reference>
<dbReference type="InterPro" id="IPR007079">
    <property type="entry name" value="SuccinylArg_d-Hdrlase_AstB"/>
</dbReference>
<feature type="active site" evidence="3">
    <location>
        <position position="250"/>
    </location>
</feature>
<dbReference type="PANTHER" id="PTHR30420:SF2">
    <property type="entry name" value="N-SUCCINYLARGININE DIHYDROLASE"/>
    <property type="match status" value="1"/>
</dbReference>
<evidence type="ECO:0000256" key="2">
    <source>
        <dbReference type="ARBA" id="ARBA00022801"/>
    </source>
</evidence>
<comment type="subunit">
    <text evidence="3">Homodimer.</text>
</comment>
<evidence type="ECO:0000313" key="5">
    <source>
        <dbReference type="EMBL" id="UTV29742.1"/>
    </source>
</evidence>
<feature type="binding site" evidence="3">
    <location>
        <position position="110"/>
    </location>
    <ligand>
        <name>substrate</name>
    </ligand>
</feature>
<comment type="catalytic activity">
    <reaction evidence="3">
        <text>N(2)-succinyl-L-arginine + 2 H2O + 2 H(+) = N(2)-succinyl-L-ornithine + 2 NH4(+) + CO2</text>
        <dbReference type="Rhea" id="RHEA:19533"/>
        <dbReference type="ChEBI" id="CHEBI:15377"/>
        <dbReference type="ChEBI" id="CHEBI:15378"/>
        <dbReference type="ChEBI" id="CHEBI:16526"/>
        <dbReference type="ChEBI" id="CHEBI:28938"/>
        <dbReference type="ChEBI" id="CHEBI:58241"/>
        <dbReference type="ChEBI" id="CHEBI:58514"/>
        <dbReference type="EC" id="3.5.3.23"/>
    </reaction>
</comment>
<comment type="pathway">
    <text evidence="3">Amino-acid degradation; L-arginine degradation via AST pathway; L-glutamate and succinate from L-arginine: step 2/5.</text>
</comment>
<dbReference type="RefSeq" id="WP_255391062.1">
    <property type="nucleotide sequence ID" value="NZ_CP101509.1"/>
</dbReference>
<accession>A0ABY5GMG2</accession>